<keyword evidence="2" id="KW-1185">Reference proteome</keyword>
<proteinExistence type="predicted"/>
<evidence type="ECO:0000313" key="2">
    <source>
        <dbReference type="Proteomes" id="UP000688137"/>
    </source>
</evidence>
<reference evidence="1" key="1">
    <citation type="submission" date="2021-01" db="EMBL/GenBank/DDBJ databases">
        <authorList>
            <consortium name="Genoscope - CEA"/>
            <person name="William W."/>
        </authorList>
    </citation>
    <scope>NUCLEOTIDE SEQUENCE</scope>
</reference>
<name>A0A8S1NGV1_PARPR</name>
<dbReference type="AlphaFoldDB" id="A0A8S1NGV1"/>
<comment type="caution">
    <text evidence="1">The sequence shown here is derived from an EMBL/GenBank/DDBJ whole genome shotgun (WGS) entry which is preliminary data.</text>
</comment>
<sequence>MDTTQKRNLQNEYAKMKKVYGRMQCKIYTEEIYSGNLNMFDDGHNQTQEELLILENLVKSNDIKIRYILQKTKGDIQHKLTIIYSQLENFIWRICNQEFINYLNSK</sequence>
<dbReference type="Proteomes" id="UP000688137">
    <property type="component" value="Unassembled WGS sequence"/>
</dbReference>
<accession>A0A8S1NGV1</accession>
<protein>
    <submittedName>
        <fullName evidence="1">Uncharacterized protein</fullName>
    </submittedName>
</protein>
<evidence type="ECO:0000313" key="1">
    <source>
        <dbReference type="EMBL" id="CAD8089566.1"/>
    </source>
</evidence>
<gene>
    <name evidence="1" type="ORF">PPRIM_AZ9-3.1.T0840004</name>
</gene>
<organism evidence="1 2">
    <name type="scientific">Paramecium primaurelia</name>
    <dbReference type="NCBI Taxonomy" id="5886"/>
    <lineage>
        <taxon>Eukaryota</taxon>
        <taxon>Sar</taxon>
        <taxon>Alveolata</taxon>
        <taxon>Ciliophora</taxon>
        <taxon>Intramacronucleata</taxon>
        <taxon>Oligohymenophorea</taxon>
        <taxon>Peniculida</taxon>
        <taxon>Parameciidae</taxon>
        <taxon>Paramecium</taxon>
    </lineage>
</organism>
<dbReference type="EMBL" id="CAJJDM010000087">
    <property type="protein sequence ID" value="CAD8089566.1"/>
    <property type="molecule type" value="Genomic_DNA"/>
</dbReference>